<proteinExistence type="predicted"/>
<protein>
    <recommendedName>
        <fullName evidence="3">Protein kinase domain-containing protein</fullName>
    </recommendedName>
</protein>
<dbReference type="VEuPathDB" id="FungiDB:JI435_307680"/>
<dbReference type="InParanoid" id="Q0U9U2"/>
<dbReference type="AlphaFoldDB" id="Q0U9U2"/>
<dbReference type="EMBL" id="CH445343">
    <property type="protein sequence ID" value="EAT81180.2"/>
    <property type="molecule type" value="Genomic_DNA"/>
</dbReference>
<organism evidence="1 2">
    <name type="scientific">Phaeosphaeria nodorum (strain SN15 / ATCC MYA-4574 / FGSC 10173)</name>
    <name type="common">Glume blotch fungus</name>
    <name type="synonym">Parastagonospora nodorum</name>
    <dbReference type="NCBI Taxonomy" id="321614"/>
    <lineage>
        <taxon>Eukaryota</taxon>
        <taxon>Fungi</taxon>
        <taxon>Dikarya</taxon>
        <taxon>Ascomycota</taxon>
        <taxon>Pezizomycotina</taxon>
        <taxon>Dothideomycetes</taxon>
        <taxon>Pleosporomycetidae</taxon>
        <taxon>Pleosporales</taxon>
        <taxon>Pleosporineae</taxon>
        <taxon>Phaeosphaeriaceae</taxon>
        <taxon>Parastagonospora</taxon>
    </lineage>
</organism>
<dbReference type="RefSeq" id="XP_001801714.1">
    <property type="nucleotide sequence ID" value="XM_001801662.1"/>
</dbReference>
<dbReference type="InterPro" id="IPR011009">
    <property type="entry name" value="Kinase-like_dom_sf"/>
</dbReference>
<dbReference type="PANTHER" id="PTHR38049">
    <property type="entry name" value="RICIN B LECTIN DOMAIN-CONTAINING PROTEIN"/>
    <property type="match status" value="1"/>
</dbReference>
<dbReference type="PANTHER" id="PTHR38049:SF1">
    <property type="entry name" value="PROTEIN KINASE DOMAIN-CONTAINING PROTEIN"/>
    <property type="match status" value="1"/>
</dbReference>
<dbReference type="SUPFAM" id="SSF56112">
    <property type="entry name" value="Protein kinase-like (PK-like)"/>
    <property type="match status" value="1"/>
</dbReference>
<dbReference type="KEGG" id="pno:SNOG_11472"/>
<gene>
    <name evidence="1" type="ORF">SNOG_11472</name>
</gene>
<evidence type="ECO:0000313" key="1">
    <source>
        <dbReference type="EMBL" id="EAT81180.2"/>
    </source>
</evidence>
<accession>Q0U9U2</accession>
<sequence length="527" mass="60047">MVITNSLHDLSPPGICADSFQISDRGEVGFLGIAVRFRHGSCWKLNRAVSEVKYQHGEPPYEARQVFEAVCVEDPKGLHNNAQEAMVKVKYQVKATTESLAVIDEHQSYYCEQLSEDDTAETHQCMHDSIQYFEALRCIATNPVEKPHEYTLNEVQALRKLGDKQCTHTPHLLGVVGDWLPSGLDEQGMENGFVVFILMTKVSGEPLTYEKMQSKTCKERDIVRAALKKAAIGANMLTFIRALLKLGFSLHDRGMRNIMWDEENKKCCIVDFENYVDVKKNVEEWWDDDNDYRRWELDEPRSTIAVGTSEAVHRQRLLDEEAEAEERQEEFYLDVFCDAQSRKKDEVHDAIVVLKDGKVCLWPKDPKTKLPAPDPENDGNAPHPLTGFYLPFPAEDLPHKPIPYTPTLGLVSTIPSTPDSKSAKPKLNWIYADRKTRELKYGPRAEAKKHVVGSWDWTEDEQGLTLDDEECLVAVEEESGGYGWAVYWDKDDDALKGCGIGQEKRVLRCSLERRLVEEKRLKGLNED</sequence>
<name>Q0U9U2_PHANO</name>
<evidence type="ECO:0008006" key="3">
    <source>
        <dbReference type="Google" id="ProtNLM"/>
    </source>
</evidence>
<dbReference type="VEuPathDB" id="FungiDB:JI435_114720"/>
<dbReference type="GeneID" id="5978622"/>
<reference evidence="2" key="1">
    <citation type="journal article" date="2007" name="Plant Cell">
        <title>Dothideomycete-plant interactions illuminated by genome sequencing and EST analysis of the wheat pathogen Stagonospora nodorum.</title>
        <authorList>
            <person name="Hane J.K."/>
            <person name="Lowe R.G."/>
            <person name="Solomon P.S."/>
            <person name="Tan K.C."/>
            <person name="Schoch C.L."/>
            <person name="Spatafora J.W."/>
            <person name="Crous P.W."/>
            <person name="Kodira C."/>
            <person name="Birren B.W."/>
            <person name="Galagan J.E."/>
            <person name="Torriani S.F."/>
            <person name="McDonald B.A."/>
            <person name="Oliver R.P."/>
        </authorList>
    </citation>
    <scope>NUCLEOTIDE SEQUENCE [LARGE SCALE GENOMIC DNA]</scope>
    <source>
        <strain evidence="2">SN15 / ATCC MYA-4574 / FGSC 10173</strain>
    </source>
</reference>
<dbReference type="Proteomes" id="UP000001055">
    <property type="component" value="Unassembled WGS sequence"/>
</dbReference>
<evidence type="ECO:0000313" key="2">
    <source>
        <dbReference type="Proteomes" id="UP000001055"/>
    </source>
</evidence>